<gene>
    <name evidence="1" type="ORF">SAMN04488081_0946</name>
</gene>
<dbReference type="EMBL" id="FNOS01000002">
    <property type="protein sequence ID" value="SDX65132.1"/>
    <property type="molecule type" value="Genomic_DNA"/>
</dbReference>
<protein>
    <recommendedName>
        <fullName evidence="3">Bacteriophage HK97-gp10, tail-component</fullName>
    </recommendedName>
</protein>
<evidence type="ECO:0008006" key="3">
    <source>
        <dbReference type="Google" id="ProtNLM"/>
    </source>
</evidence>
<sequence>MSAEVKGMQKVLKELESRFGENGMQQVSDAALKAASLVFLENLKSEFSTFSDGEGYSQGYSLEEITASEPRTINGKRVIDVYWKGPHGRYRIIHLNEFGTIRKRNPPGKGAIARAVKNSEKAYKQAIKQAIERGL</sequence>
<dbReference type="RefSeq" id="WP_093106003.1">
    <property type="nucleotide sequence ID" value="NZ_FNOS01000002.1"/>
</dbReference>
<evidence type="ECO:0000313" key="1">
    <source>
        <dbReference type="EMBL" id="SDX65132.1"/>
    </source>
</evidence>
<accession>A0A1H3DF84</accession>
<proteinExistence type="predicted"/>
<name>A0A1H3DF84_9BACI</name>
<evidence type="ECO:0000313" key="2">
    <source>
        <dbReference type="Proteomes" id="UP000198647"/>
    </source>
</evidence>
<keyword evidence="2" id="KW-1185">Reference proteome</keyword>
<reference evidence="1 2" key="1">
    <citation type="submission" date="2016-10" db="EMBL/GenBank/DDBJ databases">
        <authorList>
            <person name="Varghese N."/>
            <person name="Submissions S."/>
        </authorList>
    </citation>
    <scope>NUCLEOTIDE SEQUENCE [LARGE SCALE GENOMIC DNA]</scope>
    <source>
        <strain evidence="1 2">DSM 20748</strain>
    </source>
</reference>
<organism evidence="1 2">
    <name type="scientific">Salimicrobium album</name>
    <dbReference type="NCBI Taxonomy" id="50717"/>
    <lineage>
        <taxon>Bacteria</taxon>
        <taxon>Bacillati</taxon>
        <taxon>Bacillota</taxon>
        <taxon>Bacilli</taxon>
        <taxon>Bacillales</taxon>
        <taxon>Bacillaceae</taxon>
        <taxon>Salimicrobium</taxon>
    </lineage>
</organism>
<comment type="caution">
    <text evidence="1">The sequence shown here is derived from an EMBL/GenBank/DDBJ whole genome shotgun (WGS) entry which is preliminary data.</text>
</comment>
<dbReference type="Proteomes" id="UP000198647">
    <property type="component" value="Unassembled WGS sequence"/>
</dbReference>